<dbReference type="SUPFAM" id="SSF47384">
    <property type="entry name" value="Homodimeric domain of signal transducing histidine kinase"/>
    <property type="match status" value="1"/>
</dbReference>
<dbReference type="PANTHER" id="PTHR43395:SF1">
    <property type="entry name" value="CHEMOTAXIS PROTEIN CHEA"/>
    <property type="match status" value="1"/>
</dbReference>
<evidence type="ECO:0000256" key="8">
    <source>
        <dbReference type="SAM" id="MobiDB-lite"/>
    </source>
</evidence>
<dbReference type="PROSITE" id="PS50109">
    <property type="entry name" value="HIS_KIN"/>
    <property type="match status" value="1"/>
</dbReference>
<name>A0ABS9K6X0_9RHOO</name>
<evidence type="ECO:0000256" key="1">
    <source>
        <dbReference type="ARBA" id="ARBA00000085"/>
    </source>
</evidence>
<gene>
    <name evidence="12" type="ORF">LZ012_17665</name>
</gene>
<dbReference type="EMBL" id="JAKLTN010000005">
    <property type="protein sequence ID" value="MCG2578825.1"/>
    <property type="molecule type" value="Genomic_DNA"/>
</dbReference>
<dbReference type="Gene3D" id="1.20.120.160">
    <property type="entry name" value="HPT domain"/>
    <property type="match status" value="1"/>
</dbReference>
<dbReference type="InterPro" id="IPR051315">
    <property type="entry name" value="Bact_Chemotaxis_CheA"/>
</dbReference>
<evidence type="ECO:0000256" key="7">
    <source>
        <dbReference type="PROSITE-ProRule" id="PRU00110"/>
    </source>
</evidence>
<evidence type="ECO:0000256" key="5">
    <source>
        <dbReference type="ARBA" id="ARBA00022777"/>
    </source>
</evidence>
<dbReference type="InterPro" id="IPR003594">
    <property type="entry name" value="HATPase_dom"/>
</dbReference>
<dbReference type="SMART" id="SM00387">
    <property type="entry name" value="HATPase_c"/>
    <property type="match status" value="1"/>
</dbReference>
<evidence type="ECO:0000256" key="4">
    <source>
        <dbReference type="ARBA" id="ARBA00022679"/>
    </source>
</evidence>
<dbReference type="InterPro" id="IPR037006">
    <property type="entry name" value="CheA-like_homodim_sf"/>
</dbReference>
<evidence type="ECO:0000256" key="6">
    <source>
        <dbReference type="ARBA" id="ARBA00023012"/>
    </source>
</evidence>
<evidence type="ECO:0000259" key="11">
    <source>
        <dbReference type="PROSITE" id="PS50894"/>
    </source>
</evidence>
<dbReference type="EC" id="2.7.13.3" evidence="2"/>
<dbReference type="InterPro" id="IPR005467">
    <property type="entry name" value="His_kinase_dom"/>
</dbReference>
<dbReference type="SMART" id="SM01231">
    <property type="entry name" value="H-kinase_dim"/>
    <property type="match status" value="1"/>
</dbReference>
<comment type="catalytic activity">
    <reaction evidence="1">
        <text>ATP + protein L-histidine = ADP + protein N-phospho-L-histidine.</text>
        <dbReference type="EC" id="2.7.13.3"/>
    </reaction>
</comment>
<dbReference type="InterPro" id="IPR008207">
    <property type="entry name" value="Sig_transdc_His_kin_Hpt_dom"/>
</dbReference>
<dbReference type="Pfam" id="PF01627">
    <property type="entry name" value="Hpt"/>
    <property type="match status" value="1"/>
</dbReference>
<keyword evidence="13" id="KW-1185">Reference proteome</keyword>
<feature type="domain" description="CheW-like" evidence="10">
    <location>
        <begin position="485"/>
        <end position="614"/>
    </location>
</feature>
<evidence type="ECO:0000256" key="2">
    <source>
        <dbReference type="ARBA" id="ARBA00012438"/>
    </source>
</evidence>
<dbReference type="CDD" id="cd16916">
    <property type="entry name" value="HATPase_CheA-like"/>
    <property type="match status" value="1"/>
</dbReference>
<keyword evidence="4" id="KW-0808">Transferase</keyword>
<dbReference type="InterPro" id="IPR036097">
    <property type="entry name" value="HisK_dim/P_sf"/>
</dbReference>
<dbReference type="SMART" id="SM00073">
    <property type="entry name" value="HPT"/>
    <property type="match status" value="1"/>
</dbReference>
<dbReference type="InterPro" id="IPR004105">
    <property type="entry name" value="CheA-like_dim"/>
</dbReference>
<dbReference type="Gene3D" id="1.10.287.560">
    <property type="entry name" value="Histidine kinase CheA-like, homodimeric domain"/>
    <property type="match status" value="1"/>
</dbReference>
<keyword evidence="6" id="KW-0902">Two-component regulatory system</keyword>
<organism evidence="12 13">
    <name type="scientific">Dechloromonas hankyongensis</name>
    <dbReference type="NCBI Taxonomy" id="2908002"/>
    <lineage>
        <taxon>Bacteria</taxon>
        <taxon>Pseudomonadati</taxon>
        <taxon>Pseudomonadota</taxon>
        <taxon>Betaproteobacteria</taxon>
        <taxon>Rhodocyclales</taxon>
        <taxon>Azonexaceae</taxon>
        <taxon>Dechloromonas</taxon>
    </lineage>
</organism>
<dbReference type="Pfam" id="PF01584">
    <property type="entry name" value="CheW"/>
    <property type="match status" value="1"/>
</dbReference>
<dbReference type="Pfam" id="PF02895">
    <property type="entry name" value="H-kinase_dim"/>
    <property type="match status" value="1"/>
</dbReference>
<comment type="caution">
    <text evidence="12">The sequence shown here is derived from an EMBL/GenBank/DDBJ whole genome shotgun (WGS) entry which is preliminary data.</text>
</comment>
<keyword evidence="3 7" id="KW-0597">Phosphoprotein</keyword>
<dbReference type="PROSITE" id="PS50894">
    <property type="entry name" value="HPT"/>
    <property type="match status" value="1"/>
</dbReference>
<dbReference type="Gene3D" id="3.30.565.10">
    <property type="entry name" value="Histidine kinase-like ATPase, C-terminal domain"/>
    <property type="match status" value="1"/>
</dbReference>
<evidence type="ECO:0000259" key="10">
    <source>
        <dbReference type="PROSITE" id="PS50851"/>
    </source>
</evidence>
<dbReference type="PROSITE" id="PS50851">
    <property type="entry name" value="CHEW"/>
    <property type="match status" value="1"/>
</dbReference>
<dbReference type="InterPro" id="IPR002545">
    <property type="entry name" value="CheW-lke_dom"/>
</dbReference>
<evidence type="ECO:0000256" key="3">
    <source>
        <dbReference type="ARBA" id="ARBA00022553"/>
    </source>
</evidence>
<evidence type="ECO:0000313" key="13">
    <source>
        <dbReference type="Proteomes" id="UP001165384"/>
    </source>
</evidence>
<dbReference type="SUPFAM" id="SSF47226">
    <property type="entry name" value="Histidine-containing phosphotransfer domain, HPT domain"/>
    <property type="match status" value="1"/>
</dbReference>
<dbReference type="PRINTS" id="PR00344">
    <property type="entry name" value="BCTRLSENSOR"/>
</dbReference>
<accession>A0ABS9K6X0</accession>
<dbReference type="InterPro" id="IPR036641">
    <property type="entry name" value="HPT_dom_sf"/>
</dbReference>
<dbReference type="CDD" id="cd00088">
    <property type="entry name" value="HPT"/>
    <property type="match status" value="1"/>
</dbReference>
<feature type="region of interest" description="Disordered" evidence="8">
    <location>
        <begin position="193"/>
        <end position="226"/>
    </location>
</feature>
<dbReference type="InterPro" id="IPR004358">
    <property type="entry name" value="Sig_transdc_His_kin-like_C"/>
</dbReference>
<dbReference type="SUPFAM" id="SSF55874">
    <property type="entry name" value="ATPase domain of HSP90 chaperone/DNA topoisomerase II/histidine kinase"/>
    <property type="match status" value="1"/>
</dbReference>
<proteinExistence type="predicted"/>
<keyword evidence="5" id="KW-0418">Kinase</keyword>
<feature type="domain" description="HPt" evidence="11">
    <location>
        <begin position="3"/>
        <end position="107"/>
    </location>
</feature>
<dbReference type="Pfam" id="PF02518">
    <property type="entry name" value="HATPase_c"/>
    <property type="match status" value="1"/>
</dbReference>
<reference evidence="12" key="1">
    <citation type="submission" date="2022-01" db="EMBL/GenBank/DDBJ databases">
        <authorList>
            <person name="Jo J.-H."/>
            <person name="Im W.-T."/>
        </authorList>
    </citation>
    <scope>NUCLEOTIDE SEQUENCE</scope>
    <source>
        <strain evidence="12">XY25</strain>
    </source>
</reference>
<feature type="modified residue" description="Phosphohistidine" evidence="7">
    <location>
        <position position="50"/>
    </location>
</feature>
<dbReference type="SMART" id="SM00260">
    <property type="entry name" value="CheW"/>
    <property type="match status" value="1"/>
</dbReference>
<dbReference type="RefSeq" id="WP_275712216.1">
    <property type="nucleotide sequence ID" value="NZ_JAKLTN010000005.1"/>
</dbReference>
<dbReference type="SUPFAM" id="SSF50341">
    <property type="entry name" value="CheW-like"/>
    <property type="match status" value="1"/>
</dbReference>
<feature type="domain" description="Histidine kinase" evidence="9">
    <location>
        <begin position="251"/>
        <end position="483"/>
    </location>
</feature>
<protein>
    <recommendedName>
        <fullName evidence="2">histidine kinase</fullName>
        <ecNumber evidence="2">2.7.13.3</ecNumber>
    </recommendedName>
</protein>
<dbReference type="InterPro" id="IPR036061">
    <property type="entry name" value="CheW-like_dom_sf"/>
</dbReference>
<evidence type="ECO:0000259" key="9">
    <source>
        <dbReference type="PROSITE" id="PS50109"/>
    </source>
</evidence>
<evidence type="ECO:0000313" key="12">
    <source>
        <dbReference type="EMBL" id="MCG2578825.1"/>
    </source>
</evidence>
<dbReference type="Proteomes" id="UP001165384">
    <property type="component" value="Unassembled WGS sequence"/>
</dbReference>
<sequence>MSDFSGMEDLLQDFLQEASDLLSDVDNKLVDLEKMPDDRGLLNDIFRGFHTVKGGAGFLNATELVTLCHLTENLFDRLRNGELELNPELMDVIMAATKGVREMFGELGQMVQPQPADPMVIAALQGALSGEAPVAMAAAPAAAVLAPADALSGALNEPDWNALHAAVTGQPVAAVATPAEVIPKAEAIAVTPAAAQSGAPSPYGRRAADRPGGQPTNARRAEERVRENTIRVDTSRLDQVLNLSGEIGLTKNRLTSLRADILAGKNDSETLHALDQAVSQLDLLVSDLQNSVMKTRMQPIGRLFQKYPRIARDLARQLGKDVELVLAGEETEVDKTMIEDLADPLIHLIRNAVDHGVEMPAERQAAGKPPKSLVRLEARQEGDHIVLIIADDGKGMSAERIRAKAIEKGLISEEEANTLDERQSLNLIFLPGFSTKAQISDVSGRGVGMDVVKTNIQKLNGSIEIRSEPGKGSVFIISLPLTLAILPVLLVLLGDQPFALPLSMVREILPIEQSRIQEVGGKETLVVRGEVLPVITLSRMLGWPLDHYPEYGVFMQTAERSFILGVDSFAGRDDAVIKSLEDFRPRGVAGVTTLSNGQIVLILDMKELLADLGQHADIGSGVRALDFA</sequence>
<dbReference type="PANTHER" id="PTHR43395">
    <property type="entry name" value="SENSOR HISTIDINE KINASE CHEA"/>
    <property type="match status" value="1"/>
</dbReference>
<dbReference type="Gene3D" id="2.30.30.40">
    <property type="entry name" value="SH3 Domains"/>
    <property type="match status" value="1"/>
</dbReference>
<dbReference type="InterPro" id="IPR036890">
    <property type="entry name" value="HATPase_C_sf"/>
</dbReference>